<keyword evidence="4" id="KW-0597">Phosphoprotein</keyword>
<dbReference type="SUPFAM" id="SSF46894">
    <property type="entry name" value="C-terminal effector domain of the bipartite response regulators"/>
    <property type="match status" value="1"/>
</dbReference>
<feature type="domain" description="HTH luxR-type" evidence="5">
    <location>
        <begin position="137"/>
        <end position="202"/>
    </location>
</feature>
<dbReference type="GO" id="GO:0006355">
    <property type="term" value="P:regulation of DNA-templated transcription"/>
    <property type="evidence" value="ECO:0007669"/>
    <property type="project" value="InterPro"/>
</dbReference>
<feature type="domain" description="Response regulatory" evidence="6">
    <location>
        <begin position="4"/>
        <end position="121"/>
    </location>
</feature>
<evidence type="ECO:0000256" key="1">
    <source>
        <dbReference type="ARBA" id="ARBA00023015"/>
    </source>
</evidence>
<dbReference type="PANTHER" id="PTHR44688">
    <property type="entry name" value="DNA-BINDING TRANSCRIPTIONAL ACTIVATOR DEVR_DOSR"/>
    <property type="match status" value="1"/>
</dbReference>
<dbReference type="PROSITE" id="PS50043">
    <property type="entry name" value="HTH_LUXR_2"/>
    <property type="match status" value="1"/>
</dbReference>
<gene>
    <name evidence="7" type="ORF">GA0061071_105288</name>
</gene>
<dbReference type="EMBL" id="FMAY01000005">
    <property type="protein sequence ID" value="SCC09645.1"/>
    <property type="molecule type" value="Genomic_DNA"/>
</dbReference>
<dbReference type="InterPro" id="IPR001789">
    <property type="entry name" value="Sig_transdc_resp-reg_receiver"/>
</dbReference>
<dbReference type="GO" id="GO:0003677">
    <property type="term" value="F:DNA binding"/>
    <property type="evidence" value="ECO:0007669"/>
    <property type="project" value="UniProtKB-KW"/>
</dbReference>
<evidence type="ECO:0000259" key="5">
    <source>
        <dbReference type="PROSITE" id="PS50043"/>
    </source>
</evidence>
<dbReference type="AlphaFoldDB" id="A0A1C4BRX2"/>
<evidence type="ECO:0000313" key="7">
    <source>
        <dbReference type="EMBL" id="SCC09645.1"/>
    </source>
</evidence>
<dbReference type="SMART" id="SM00421">
    <property type="entry name" value="HTH_LUXR"/>
    <property type="match status" value="1"/>
</dbReference>
<dbReference type="SUPFAM" id="SSF52172">
    <property type="entry name" value="CheY-like"/>
    <property type="match status" value="1"/>
</dbReference>
<dbReference type="GO" id="GO:0000160">
    <property type="term" value="P:phosphorelay signal transduction system"/>
    <property type="evidence" value="ECO:0007669"/>
    <property type="project" value="InterPro"/>
</dbReference>
<dbReference type="InterPro" id="IPR036388">
    <property type="entry name" value="WH-like_DNA-bd_sf"/>
</dbReference>
<dbReference type="Proteomes" id="UP000198975">
    <property type="component" value="Unassembled WGS sequence"/>
</dbReference>
<dbReference type="Gene3D" id="1.10.10.10">
    <property type="entry name" value="Winged helix-like DNA-binding domain superfamily/Winged helix DNA-binding domain"/>
    <property type="match status" value="1"/>
</dbReference>
<dbReference type="Pfam" id="PF00196">
    <property type="entry name" value="GerE"/>
    <property type="match status" value="1"/>
</dbReference>
<dbReference type="PRINTS" id="PR00038">
    <property type="entry name" value="HTHLUXR"/>
</dbReference>
<keyword evidence="1" id="KW-0805">Transcription regulation</keyword>
<proteinExistence type="predicted"/>
<dbReference type="RefSeq" id="WP_088237541.1">
    <property type="nucleotide sequence ID" value="NZ_FMAY01000005.1"/>
</dbReference>
<dbReference type="SMART" id="SM00448">
    <property type="entry name" value="REC"/>
    <property type="match status" value="1"/>
</dbReference>
<dbReference type="PANTHER" id="PTHR44688:SF16">
    <property type="entry name" value="DNA-BINDING TRANSCRIPTIONAL ACTIVATOR DEVR_DOSR"/>
    <property type="match status" value="1"/>
</dbReference>
<dbReference type="InterPro" id="IPR016032">
    <property type="entry name" value="Sig_transdc_resp-reg_C-effctor"/>
</dbReference>
<keyword evidence="3" id="KW-0804">Transcription</keyword>
<organism evidence="7 8">
    <name type="scientific">Kosakonia oryzendophytica</name>
    <dbReference type="NCBI Taxonomy" id="1005665"/>
    <lineage>
        <taxon>Bacteria</taxon>
        <taxon>Pseudomonadati</taxon>
        <taxon>Pseudomonadota</taxon>
        <taxon>Gammaproteobacteria</taxon>
        <taxon>Enterobacterales</taxon>
        <taxon>Enterobacteriaceae</taxon>
        <taxon>Kosakonia</taxon>
    </lineage>
</organism>
<dbReference type="PROSITE" id="PS00622">
    <property type="entry name" value="HTH_LUXR_1"/>
    <property type="match status" value="1"/>
</dbReference>
<feature type="modified residue" description="4-aspartylphosphate" evidence="4">
    <location>
        <position position="56"/>
    </location>
</feature>
<evidence type="ECO:0000256" key="3">
    <source>
        <dbReference type="ARBA" id="ARBA00023163"/>
    </source>
</evidence>
<protein>
    <submittedName>
        <fullName evidence="7">Two component transcriptional regulator, LuxR family</fullName>
    </submittedName>
</protein>
<keyword evidence="2" id="KW-0238">DNA-binding</keyword>
<evidence type="ECO:0000259" key="6">
    <source>
        <dbReference type="PROSITE" id="PS50110"/>
    </source>
</evidence>
<dbReference type="InterPro" id="IPR000792">
    <property type="entry name" value="Tscrpt_reg_LuxR_C"/>
</dbReference>
<accession>A0A1C4BRX2</accession>
<name>A0A1C4BRX2_9ENTR</name>
<evidence type="ECO:0000256" key="4">
    <source>
        <dbReference type="PROSITE-ProRule" id="PRU00169"/>
    </source>
</evidence>
<sequence>MESIVYVVDDDHAVRQSLVRLLASEGYPAVDFPSAESFFADPLVSAPSVPSCLILDLNMPVVDGFDVAGVLKDRGRDLPIIFLTGYGTIPLTVRAMKAGAREFLTKPVEPERLLSAVAEALNVAEKEFAQQQELFALRQRHLSLTPREQEVFELAISGLLNKQIAAELGVSEITVKVHRRRVMEKMQARSLADLVHAAGTLQIAKSRSR</sequence>
<dbReference type="CDD" id="cd06170">
    <property type="entry name" value="LuxR_C_like"/>
    <property type="match status" value="1"/>
</dbReference>
<evidence type="ECO:0000256" key="2">
    <source>
        <dbReference type="ARBA" id="ARBA00023125"/>
    </source>
</evidence>
<evidence type="ECO:0000313" key="8">
    <source>
        <dbReference type="Proteomes" id="UP000198975"/>
    </source>
</evidence>
<dbReference type="PROSITE" id="PS50110">
    <property type="entry name" value="RESPONSE_REGULATORY"/>
    <property type="match status" value="1"/>
</dbReference>
<dbReference type="InterPro" id="IPR011006">
    <property type="entry name" value="CheY-like_superfamily"/>
</dbReference>
<keyword evidence="8" id="KW-1185">Reference proteome</keyword>
<dbReference type="Pfam" id="PF00072">
    <property type="entry name" value="Response_reg"/>
    <property type="match status" value="1"/>
</dbReference>
<dbReference type="Gene3D" id="3.40.50.2300">
    <property type="match status" value="1"/>
</dbReference>
<reference evidence="8" key="1">
    <citation type="submission" date="2016-08" db="EMBL/GenBank/DDBJ databases">
        <authorList>
            <person name="Varghese N."/>
            <person name="Submissions Spin"/>
        </authorList>
    </citation>
    <scope>NUCLEOTIDE SEQUENCE [LARGE SCALE GENOMIC DNA]</scope>
    <source>
        <strain evidence="8">REICA_082</strain>
    </source>
</reference>
<dbReference type="OrthoDB" id="9802186at2"/>